<dbReference type="STRING" id="126957.T1J7B8"/>
<proteinExistence type="predicted"/>
<dbReference type="PROSITE" id="PS50923">
    <property type="entry name" value="SUSHI"/>
    <property type="match status" value="1"/>
</dbReference>
<comment type="caution">
    <text evidence="2">Lacks conserved residue(s) required for the propagation of feature annotation.</text>
</comment>
<protein>
    <recommendedName>
        <fullName evidence="3">Sushi domain-containing protein</fullName>
    </recommendedName>
</protein>
<evidence type="ECO:0000259" key="3">
    <source>
        <dbReference type="PROSITE" id="PS50923"/>
    </source>
</evidence>
<evidence type="ECO:0000256" key="2">
    <source>
        <dbReference type="PROSITE-ProRule" id="PRU00302"/>
    </source>
</evidence>
<feature type="domain" description="Sushi" evidence="3">
    <location>
        <begin position="5"/>
        <end position="68"/>
    </location>
</feature>
<dbReference type="EMBL" id="JH431916">
    <property type="status" value="NOT_ANNOTATED_CDS"/>
    <property type="molecule type" value="Genomic_DNA"/>
</dbReference>
<dbReference type="Gene3D" id="2.10.70.10">
    <property type="entry name" value="Complement Module, domain 1"/>
    <property type="match status" value="1"/>
</dbReference>
<sequence length="142" mass="16724">MYEDRKCTYEPKDKNLRKQLDDAQPINISYNEVITFRCYDITTFLLTGSKSVKCTYNKWKGRIPTCKKLQLRSVENAPVITYETEGKEEFVDNNGTLHIPHISKLSLKCWWFQVNGDPKCEWNGQKINFENAEQNEDRLLHS</sequence>
<reference evidence="5" key="1">
    <citation type="submission" date="2011-05" db="EMBL/GenBank/DDBJ databases">
        <authorList>
            <person name="Richards S.R."/>
            <person name="Qu J."/>
            <person name="Jiang H."/>
            <person name="Jhangiani S.N."/>
            <person name="Agravi P."/>
            <person name="Goodspeed R."/>
            <person name="Gross S."/>
            <person name="Mandapat C."/>
            <person name="Jackson L."/>
            <person name="Mathew T."/>
            <person name="Pu L."/>
            <person name="Thornton R."/>
            <person name="Saada N."/>
            <person name="Wilczek-Boney K.B."/>
            <person name="Lee S."/>
            <person name="Kovar C."/>
            <person name="Wu Y."/>
            <person name="Scherer S.E."/>
            <person name="Worley K.C."/>
            <person name="Muzny D.M."/>
            <person name="Gibbs R."/>
        </authorList>
    </citation>
    <scope>NUCLEOTIDE SEQUENCE</scope>
    <source>
        <strain evidence="5">Brora</strain>
    </source>
</reference>
<reference evidence="4" key="2">
    <citation type="submission" date="2015-02" db="UniProtKB">
        <authorList>
            <consortium name="EnsemblMetazoa"/>
        </authorList>
    </citation>
    <scope>IDENTIFICATION</scope>
</reference>
<dbReference type="AlphaFoldDB" id="T1J7B8"/>
<dbReference type="SUPFAM" id="SSF57535">
    <property type="entry name" value="Complement control module/SCR domain"/>
    <property type="match status" value="1"/>
</dbReference>
<keyword evidence="2" id="KW-0768">Sushi</keyword>
<dbReference type="HOGENOM" id="CLU_1818233_0_0_1"/>
<keyword evidence="1" id="KW-1015">Disulfide bond</keyword>
<evidence type="ECO:0000313" key="4">
    <source>
        <dbReference type="EnsemblMetazoa" id="SMAR009558-PA"/>
    </source>
</evidence>
<dbReference type="InterPro" id="IPR035976">
    <property type="entry name" value="Sushi/SCR/CCP_sf"/>
</dbReference>
<keyword evidence="5" id="KW-1185">Reference proteome</keyword>
<dbReference type="InterPro" id="IPR000436">
    <property type="entry name" value="Sushi_SCR_CCP_dom"/>
</dbReference>
<dbReference type="Proteomes" id="UP000014500">
    <property type="component" value="Unassembled WGS sequence"/>
</dbReference>
<organism evidence="4 5">
    <name type="scientific">Strigamia maritima</name>
    <name type="common">European centipede</name>
    <name type="synonym">Geophilus maritimus</name>
    <dbReference type="NCBI Taxonomy" id="126957"/>
    <lineage>
        <taxon>Eukaryota</taxon>
        <taxon>Metazoa</taxon>
        <taxon>Ecdysozoa</taxon>
        <taxon>Arthropoda</taxon>
        <taxon>Myriapoda</taxon>
        <taxon>Chilopoda</taxon>
        <taxon>Pleurostigmophora</taxon>
        <taxon>Geophilomorpha</taxon>
        <taxon>Linotaeniidae</taxon>
        <taxon>Strigamia</taxon>
    </lineage>
</organism>
<evidence type="ECO:0000256" key="1">
    <source>
        <dbReference type="ARBA" id="ARBA00023157"/>
    </source>
</evidence>
<evidence type="ECO:0000313" key="5">
    <source>
        <dbReference type="Proteomes" id="UP000014500"/>
    </source>
</evidence>
<dbReference type="SMART" id="SM00032">
    <property type="entry name" value="CCP"/>
    <property type="match status" value="1"/>
</dbReference>
<name>T1J7B8_STRMM</name>
<accession>T1J7B8</accession>
<dbReference type="EnsemblMetazoa" id="SMAR009558-RA">
    <property type="protein sequence ID" value="SMAR009558-PA"/>
    <property type="gene ID" value="SMAR009558"/>
</dbReference>